<proteinExistence type="predicted"/>
<feature type="domain" description="OTU" evidence="1">
    <location>
        <begin position="4"/>
        <end position="148"/>
    </location>
</feature>
<dbReference type="PANTHER" id="PTHR12419">
    <property type="entry name" value="OTU DOMAIN CONTAINING PROTEIN"/>
    <property type="match status" value="1"/>
</dbReference>
<dbReference type="InterPro" id="IPR003323">
    <property type="entry name" value="OTU_dom"/>
</dbReference>
<sequence length="152" mass="16923">MGVVRGSMLTGDGNCQFRAVAFNLFGAQVHHGAVRQAAVAHMKKCADFFSIYFDGEDEFSSYLRTMSRNRTWGDELTLRAIVEAYMCEAHVVTSEPANWYLAYSPENPDEPQDPDVARCPKGHSLPPLRKQIFLSYISPIHYNAVVALAPAP</sequence>
<dbReference type="GO" id="GO:0004843">
    <property type="term" value="F:cysteine-type deubiquitinase activity"/>
    <property type="evidence" value="ECO:0007669"/>
    <property type="project" value="TreeGrafter"/>
</dbReference>
<dbReference type="InterPro" id="IPR038765">
    <property type="entry name" value="Papain-like_cys_pep_sf"/>
</dbReference>
<evidence type="ECO:0000259" key="1">
    <source>
        <dbReference type="PROSITE" id="PS50802"/>
    </source>
</evidence>
<gene>
    <name evidence="2" type="ORF">HERI1096_LOCUS30530</name>
</gene>
<dbReference type="CDD" id="cd22751">
    <property type="entry name" value="OTU_plant_OTU9-like"/>
    <property type="match status" value="1"/>
</dbReference>
<reference evidence="2" key="1">
    <citation type="submission" date="2021-01" db="EMBL/GenBank/DDBJ databases">
        <authorList>
            <person name="Corre E."/>
            <person name="Pelletier E."/>
            <person name="Niang G."/>
            <person name="Scheremetjew M."/>
            <person name="Finn R."/>
            <person name="Kale V."/>
            <person name="Holt S."/>
            <person name="Cochrane G."/>
            <person name="Meng A."/>
            <person name="Brown T."/>
            <person name="Cohen L."/>
        </authorList>
    </citation>
    <scope>NUCLEOTIDE SEQUENCE</scope>
    <source>
        <strain evidence="2">CCMP281</strain>
    </source>
</reference>
<dbReference type="Gene3D" id="3.90.70.80">
    <property type="match status" value="1"/>
</dbReference>
<dbReference type="AlphaFoldDB" id="A0A7S3BH17"/>
<dbReference type="InterPro" id="IPR050704">
    <property type="entry name" value="Peptidase_C85-like"/>
</dbReference>
<accession>A0A7S3BH17</accession>
<organism evidence="2">
    <name type="scientific">Haptolina ericina</name>
    <dbReference type="NCBI Taxonomy" id="156174"/>
    <lineage>
        <taxon>Eukaryota</taxon>
        <taxon>Haptista</taxon>
        <taxon>Haptophyta</taxon>
        <taxon>Prymnesiophyceae</taxon>
        <taxon>Prymnesiales</taxon>
        <taxon>Prymnesiaceae</taxon>
        <taxon>Haptolina</taxon>
    </lineage>
</organism>
<evidence type="ECO:0000313" key="2">
    <source>
        <dbReference type="EMBL" id="CAE0135087.1"/>
    </source>
</evidence>
<dbReference type="EMBL" id="HBHX01055395">
    <property type="protein sequence ID" value="CAE0135087.1"/>
    <property type="molecule type" value="Transcribed_RNA"/>
</dbReference>
<protein>
    <recommendedName>
        <fullName evidence="1">OTU domain-containing protein</fullName>
    </recommendedName>
</protein>
<dbReference type="GO" id="GO:0016579">
    <property type="term" value="P:protein deubiquitination"/>
    <property type="evidence" value="ECO:0007669"/>
    <property type="project" value="TreeGrafter"/>
</dbReference>
<dbReference type="PANTHER" id="PTHR12419:SF11">
    <property type="entry name" value="OTU DOMAIN-CONTAINING PROTEIN DDB_G0284757"/>
    <property type="match status" value="1"/>
</dbReference>
<dbReference type="SUPFAM" id="SSF54001">
    <property type="entry name" value="Cysteine proteinases"/>
    <property type="match status" value="1"/>
</dbReference>
<name>A0A7S3BH17_9EUKA</name>
<dbReference type="PROSITE" id="PS50802">
    <property type="entry name" value="OTU"/>
    <property type="match status" value="1"/>
</dbReference>
<dbReference type="Pfam" id="PF02338">
    <property type="entry name" value="OTU"/>
    <property type="match status" value="1"/>
</dbReference>